<dbReference type="AlphaFoldDB" id="A0A8X6PMW9"/>
<protein>
    <submittedName>
        <fullName evidence="2">Uncharacterized protein</fullName>
    </submittedName>
</protein>
<reference evidence="2" key="1">
    <citation type="submission" date="2020-08" db="EMBL/GenBank/DDBJ databases">
        <title>Multicomponent nature underlies the extraordinary mechanical properties of spider dragline silk.</title>
        <authorList>
            <person name="Kono N."/>
            <person name="Nakamura H."/>
            <person name="Mori M."/>
            <person name="Yoshida Y."/>
            <person name="Ohtoshi R."/>
            <person name="Malay A.D."/>
            <person name="Moran D.A.P."/>
            <person name="Tomita M."/>
            <person name="Numata K."/>
            <person name="Arakawa K."/>
        </authorList>
    </citation>
    <scope>NUCLEOTIDE SEQUENCE</scope>
</reference>
<gene>
    <name evidence="2" type="ORF">NPIL_687051</name>
</gene>
<name>A0A8X6PMW9_NEPPI</name>
<dbReference type="Proteomes" id="UP000887013">
    <property type="component" value="Unassembled WGS sequence"/>
</dbReference>
<evidence type="ECO:0000313" key="3">
    <source>
        <dbReference type="Proteomes" id="UP000887013"/>
    </source>
</evidence>
<evidence type="ECO:0000256" key="1">
    <source>
        <dbReference type="SAM" id="MobiDB-lite"/>
    </source>
</evidence>
<feature type="region of interest" description="Disordered" evidence="1">
    <location>
        <begin position="18"/>
        <end position="56"/>
    </location>
</feature>
<dbReference type="EMBL" id="BMAW01070752">
    <property type="protein sequence ID" value="GFT74870.1"/>
    <property type="molecule type" value="Genomic_DNA"/>
</dbReference>
<keyword evidence="3" id="KW-1185">Reference proteome</keyword>
<organism evidence="2 3">
    <name type="scientific">Nephila pilipes</name>
    <name type="common">Giant wood spider</name>
    <name type="synonym">Nephila maculata</name>
    <dbReference type="NCBI Taxonomy" id="299642"/>
    <lineage>
        <taxon>Eukaryota</taxon>
        <taxon>Metazoa</taxon>
        <taxon>Ecdysozoa</taxon>
        <taxon>Arthropoda</taxon>
        <taxon>Chelicerata</taxon>
        <taxon>Arachnida</taxon>
        <taxon>Araneae</taxon>
        <taxon>Araneomorphae</taxon>
        <taxon>Entelegynae</taxon>
        <taxon>Araneoidea</taxon>
        <taxon>Nephilidae</taxon>
        <taxon>Nephila</taxon>
    </lineage>
</organism>
<proteinExistence type="predicted"/>
<sequence length="161" mass="19122">MKTCEDFAEGCLERINEDRIKREQREERDRQGQKESEERGRQRQNDWGGRDKKMDEERSLISENLRRKLRSELECFSAKITVISQEIVLSNAPYVENHDTARNSVQEIKVNQELLLIVLVIMNHPHQICTRKQPTKMAIGLVLYWIFKLFSQRISSTKFRT</sequence>
<accession>A0A8X6PMW9</accession>
<comment type="caution">
    <text evidence="2">The sequence shown here is derived from an EMBL/GenBank/DDBJ whole genome shotgun (WGS) entry which is preliminary data.</text>
</comment>
<evidence type="ECO:0000313" key="2">
    <source>
        <dbReference type="EMBL" id="GFT74870.1"/>
    </source>
</evidence>